<dbReference type="InterPro" id="IPR006099">
    <property type="entry name" value="MeMalonylCoA_mutase_a/b_cat"/>
</dbReference>
<reference evidence="5 6" key="1">
    <citation type="submission" date="2014-04" db="EMBL/GenBank/DDBJ databases">
        <title>Genome assembly of Hyalangium minutum DSM 14724.</title>
        <authorList>
            <person name="Sharma G."/>
            <person name="Subramanian S."/>
        </authorList>
    </citation>
    <scope>NUCLEOTIDE SEQUENCE [LARGE SCALE GENOMIC DNA]</scope>
    <source>
        <strain evidence="5 6">DSM 14724</strain>
    </source>
</reference>
<organism evidence="5 6">
    <name type="scientific">Hyalangium minutum</name>
    <dbReference type="NCBI Taxonomy" id="394096"/>
    <lineage>
        <taxon>Bacteria</taxon>
        <taxon>Pseudomonadati</taxon>
        <taxon>Myxococcota</taxon>
        <taxon>Myxococcia</taxon>
        <taxon>Myxococcales</taxon>
        <taxon>Cystobacterineae</taxon>
        <taxon>Archangiaceae</taxon>
        <taxon>Hyalangium</taxon>
    </lineage>
</organism>
<name>A0A085WR25_9BACT</name>
<evidence type="ECO:0000256" key="2">
    <source>
        <dbReference type="SAM" id="Coils"/>
    </source>
</evidence>
<feature type="region of interest" description="Disordered" evidence="3">
    <location>
        <begin position="1"/>
        <end position="37"/>
    </location>
</feature>
<keyword evidence="2" id="KW-0175">Coiled coil</keyword>
<dbReference type="GO" id="GO:0004494">
    <property type="term" value="F:methylmalonyl-CoA mutase activity"/>
    <property type="evidence" value="ECO:0007669"/>
    <property type="project" value="InterPro"/>
</dbReference>
<comment type="caution">
    <text evidence="5">The sequence shown here is derived from an EMBL/GenBank/DDBJ whole genome shotgun (WGS) entry which is preliminary data.</text>
</comment>
<sequence>MPARTAPKTVARSAASQSPKKASVSKKGGKPSKLAKAAKKVAQVAKKAGKAGKALVKKAAPKKKAAALKHYDAASVKAAAKQAEKWAKDELAQVTAKMPLRRKQFTTDSGIPIPDVLTLADRKDEQADRIGLPGQFPFTRGPQPTMYRGRLWTMRQFAGFGTPADTNKRFKYLISHGMTGLSTAFDMPALMGYDADHSMSRGEVGKEGVAISSLRDFEILFDGIQLDKVTTSMTINASAVVALCMYIAVGEKQGVPMAKLAGTIQNDMLKEYIAQKEWIVAPRPAVRIVTDMIEFCTKHMPKWYPVSISGYHIREAGATAVQELAFTLADGIGYVEECVKRGMDVDSFAPQLSFFWDVHNDFFEEIAKFRAARRIWANVMRYRFGAKNPRSWQLKTHAQTAGVSLTAQQPYNNVVRTALQAMAAVLGGTQSLHTNSLDETYALPTEESVTIALRTQQLIAHESGVDRVVDPLAGSYYVEYLTDETEKRAMEYIRRIDEMGGIIRAVEEQYPQKEIGESAYRFQREVEQGDRLIVGLNAFKADKDAPIELLHIDDKVAEEQKARLAQVKAERNNEAVQAALAKVEAAARGTDNMVPPVLEAVKAYATLGEICDVFRKVWGAYREGGAF</sequence>
<dbReference type="SUPFAM" id="SSF51703">
    <property type="entry name" value="Cobalamin (vitamin B12)-dependent enzymes"/>
    <property type="match status" value="1"/>
</dbReference>
<dbReference type="GO" id="GO:0031419">
    <property type="term" value="F:cobalamin binding"/>
    <property type="evidence" value="ECO:0007669"/>
    <property type="project" value="InterPro"/>
</dbReference>
<proteinExistence type="predicted"/>
<dbReference type="STRING" id="394096.DB31_5180"/>
<evidence type="ECO:0000313" key="6">
    <source>
        <dbReference type="Proteomes" id="UP000028725"/>
    </source>
</evidence>
<dbReference type="NCBIfam" id="TIGR00641">
    <property type="entry name" value="acid_CoA_mut_N"/>
    <property type="match status" value="1"/>
</dbReference>
<dbReference type="InterPro" id="IPR006098">
    <property type="entry name" value="MMCoA_mutase_a_cat"/>
</dbReference>
<gene>
    <name evidence="5" type="ORF">DB31_5180</name>
</gene>
<protein>
    <submittedName>
        <fullName evidence="5">Methylmalonyl-CoA mutase</fullName>
    </submittedName>
</protein>
<feature type="domain" description="Methylmalonyl-CoA mutase alpha/beta chain catalytic" evidence="4">
    <location>
        <begin position="107"/>
        <end position="619"/>
    </location>
</feature>
<keyword evidence="1" id="KW-0413">Isomerase</keyword>
<accession>A0A085WR25</accession>
<evidence type="ECO:0000259" key="4">
    <source>
        <dbReference type="Pfam" id="PF01642"/>
    </source>
</evidence>
<evidence type="ECO:0000256" key="3">
    <source>
        <dbReference type="SAM" id="MobiDB-lite"/>
    </source>
</evidence>
<dbReference type="InterPro" id="IPR016176">
    <property type="entry name" value="Cbl-dep_enz_cat"/>
</dbReference>
<keyword evidence="6" id="KW-1185">Reference proteome</keyword>
<dbReference type="EMBL" id="JMCB01000003">
    <property type="protein sequence ID" value="KFE70138.1"/>
    <property type="molecule type" value="Genomic_DNA"/>
</dbReference>
<dbReference type="Pfam" id="PF01642">
    <property type="entry name" value="MM_CoA_mutase"/>
    <property type="match status" value="1"/>
</dbReference>
<dbReference type="Proteomes" id="UP000028725">
    <property type="component" value="Unassembled WGS sequence"/>
</dbReference>
<dbReference type="AlphaFoldDB" id="A0A085WR25"/>
<evidence type="ECO:0000256" key="1">
    <source>
        <dbReference type="ARBA" id="ARBA00023235"/>
    </source>
</evidence>
<dbReference type="PATRIC" id="fig|394096.3.peg.1663"/>
<dbReference type="RefSeq" id="WP_083968072.1">
    <property type="nucleotide sequence ID" value="NZ_JMCB01000003.1"/>
</dbReference>
<dbReference type="PANTHER" id="PTHR48101:SF1">
    <property type="entry name" value="METHYLMALONYL-COA MUTASE, LARGE SUBUNIT"/>
    <property type="match status" value="1"/>
</dbReference>
<feature type="coiled-coil region" evidence="2">
    <location>
        <begin position="557"/>
        <end position="586"/>
    </location>
</feature>
<dbReference type="Gene3D" id="3.20.20.240">
    <property type="entry name" value="Methylmalonyl-CoA mutase"/>
    <property type="match status" value="1"/>
</dbReference>
<evidence type="ECO:0000313" key="5">
    <source>
        <dbReference type="EMBL" id="KFE70138.1"/>
    </source>
</evidence>
<dbReference type="CDD" id="cd03680">
    <property type="entry name" value="MM_CoA_mutase_ICM_like"/>
    <property type="match status" value="1"/>
</dbReference>
<dbReference type="PANTHER" id="PTHR48101">
    <property type="entry name" value="METHYLMALONYL-COA MUTASE, MITOCHONDRIAL-RELATED"/>
    <property type="match status" value="1"/>
</dbReference>